<name>A0ABV8U6H8_9PROT</name>
<gene>
    <name evidence="1" type="ORF">ACFO5Q_00775</name>
</gene>
<keyword evidence="2" id="KW-1185">Reference proteome</keyword>
<sequence length="178" mass="19993">MLKLDHSILPPGTEFGEFTVHGGADLVGKNKIADFFYDYWLSKHDGDHLPCRADIRPTDIRQHLDHLVIMDIGRDKQPFSLNVRLIGTHVANFYGEISGKDINEMTNQIAAARIYHTSALVLEQSLPQLCITPAVSPDRQYLEAYALYLPLYDSSREIEKILVAVDVASKRTGRSLSV</sequence>
<proteinExistence type="predicted"/>
<dbReference type="RefSeq" id="WP_068150781.1">
    <property type="nucleotide sequence ID" value="NZ_JBHSCR010000001.1"/>
</dbReference>
<organism evidence="1 2">
    <name type="scientific">Kordiimonas lipolytica</name>
    <dbReference type="NCBI Taxonomy" id="1662421"/>
    <lineage>
        <taxon>Bacteria</taxon>
        <taxon>Pseudomonadati</taxon>
        <taxon>Pseudomonadota</taxon>
        <taxon>Alphaproteobacteria</taxon>
        <taxon>Kordiimonadales</taxon>
        <taxon>Kordiimonadaceae</taxon>
        <taxon>Kordiimonas</taxon>
    </lineage>
</organism>
<accession>A0ABV8U6H8</accession>
<dbReference type="InterPro" id="IPR009922">
    <property type="entry name" value="DUF1457"/>
</dbReference>
<dbReference type="EMBL" id="JBHSCR010000001">
    <property type="protein sequence ID" value="MFC4346376.1"/>
    <property type="molecule type" value="Genomic_DNA"/>
</dbReference>
<protein>
    <submittedName>
        <fullName evidence="1">PAS domain-containing protein</fullName>
    </submittedName>
</protein>
<evidence type="ECO:0000313" key="1">
    <source>
        <dbReference type="EMBL" id="MFC4346376.1"/>
    </source>
</evidence>
<comment type="caution">
    <text evidence="1">The sequence shown here is derived from an EMBL/GenBank/DDBJ whole genome shotgun (WGS) entry which is preliminary data.</text>
</comment>
<dbReference type="Pfam" id="PF07310">
    <property type="entry name" value="PAS_5"/>
    <property type="match status" value="1"/>
</dbReference>
<reference evidence="2" key="1">
    <citation type="journal article" date="2019" name="Int. J. Syst. Evol. Microbiol.">
        <title>The Global Catalogue of Microorganisms (GCM) 10K type strain sequencing project: providing services to taxonomists for standard genome sequencing and annotation.</title>
        <authorList>
            <consortium name="The Broad Institute Genomics Platform"/>
            <consortium name="The Broad Institute Genome Sequencing Center for Infectious Disease"/>
            <person name="Wu L."/>
            <person name="Ma J."/>
        </authorList>
    </citation>
    <scope>NUCLEOTIDE SEQUENCE [LARGE SCALE GENOMIC DNA]</scope>
    <source>
        <strain evidence="2">CGMCC 1.15304</strain>
    </source>
</reference>
<dbReference type="Proteomes" id="UP001595776">
    <property type="component" value="Unassembled WGS sequence"/>
</dbReference>
<evidence type="ECO:0000313" key="2">
    <source>
        <dbReference type="Proteomes" id="UP001595776"/>
    </source>
</evidence>